<accession>A0AAQ1MFT8</accession>
<comment type="caution">
    <text evidence="1">The sequence shown here is derived from an EMBL/GenBank/DDBJ whole genome shotgun (WGS) entry which is preliminary data.</text>
</comment>
<protein>
    <submittedName>
        <fullName evidence="1">Uncharacterized protein</fullName>
    </submittedName>
</protein>
<evidence type="ECO:0000313" key="1">
    <source>
        <dbReference type="EMBL" id="SHG58104.1"/>
    </source>
</evidence>
<dbReference type="EMBL" id="FQVY01000005">
    <property type="protein sequence ID" value="SHG58104.1"/>
    <property type="molecule type" value="Genomic_DNA"/>
</dbReference>
<reference evidence="2" key="1">
    <citation type="submission" date="2016-11" db="EMBL/GenBank/DDBJ databases">
        <authorList>
            <person name="Jaros S."/>
            <person name="Januszkiewicz K."/>
            <person name="Wedrychowicz H."/>
        </authorList>
    </citation>
    <scope>NUCLEOTIDE SEQUENCE [LARGE SCALE GENOMIC DNA]</scope>
    <source>
        <strain evidence="2">DSM 4029</strain>
    </source>
</reference>
<name>A0AAQ1MFT8_9FIRM</name>
<evidence type="ECO:0000313" key="2">
    <source>
        <dbReference type="Proteomes" id="UP000184089"/>
    </source>
</evidence>
<organism evidence="1 2">
    <name type="scientific">Bittarella massiliensis</name>
    <name type="common">ex Durand et al. 2017</name>
    <dbReference type="NCBI Taxonomy" id="1720313"/>
    <lineage>
        <taxon>Bacteria</taxon>
        <taxon>Bacillati</taxon>
        <taxon>Bacillota</taxon>
        <taxon>Clostridia</taxon>
        <taxon>Eubacteriales</taxon>
        <taxon>Oscillospiraceae</taxon>
        <taxon>Bittarella (ex Durand et al. 2017)</taxon>
    </lineage>
</organism>
<dbReference type="AlphaFoldDB" id="A0AAQ1MFT8"/>
<gene>
    <name evidence="1" type="ORF">SAMN05444424_2761</name>
</gene>
<dbReference type="Proteomes" id="UP000184089">
    <property type="component" value="Unassembled WGS sequence"/>
</dbReference>
<sequence>MSKEKLFRLAERTLKRTEAYQDNRELDVPDSENYKIDYLLVKGGKSASEDVIAYASYEDEMLRFRPLEEKDKPFWDSSAKFDTEIDLFQYLEEGYSLAGMSPDCHYCVWLDIAEYHCEYKSQNGMQKYLDYCKRNGITKDRLAKETDYDGMDVMTLYDREAAKTAPEKKPKDFER</sequence>
<proteinExistence type="predicted"/>